<keyword evidence="2" id="KW-1133">Transmembrane helix</keyword>
<evidence type="ECO:0000256" key="2">
    <source>
        <dbReference type="SAM" id="Phobius"/>
    </source>
</evidence>
<evidence type="ECO:0000256" key="1">
    <source>
        <dbReference type="SAM" id="MobiDB-lite"/>
    </source>
</evidence>
<comment type="caution">
    <text evidence="5">The sequence shown here is derived from an EMBL/GenBank/DDBJ whole genome shotgun (WGS) entry which is preliminary data.</text>
</comment>
<accession>A0ABT1LX97</accession>
<keyword evidence="2" id="KW-0812">Transmembrane</keyword>
<feature type="domain" description="Mammalian cell entry C-terminal" evidence="4">
    <location>
        <begin position="129"/>
        <end position="348"/>
    </location>
</feature>
<evidence type="ECO:0000259" key="4">
    <source>
        <dbReference type="Pfam" id="PF11887"/>
    </source>
</evidence>
<feature type="domain" description="Mce/MlaD" evidence="3">
    <location>
        <begin position="45"/>
        <end position="122"/>
    </location>
</feature>
<dbReference type="InterPro" id="IPR052336">
    <property type="entry name" value="MlaD_Phospholipid_Transporter"/>
</dbReference>
<dbReference type="PANTHER" id="PTHR33371">
    <property type="entry name" value="INTERMEMBRANE PHOSPHOLIPID TRANSPORT SYSTEM BINDING PROTEIN MLAD-RELATED"/>
    <property type="match status" value="1"/>
</dbReference>
<dbReference type="RefSeq" id="WP_255058560.1">
    <property type="nucleotide sequence ID" value="NZ_JANDBD010000002.1"/>
</dbReference>
<evidence type="ECO:0000259" key="3">
    <source>
        <dbReference type="Pfam" id="PF02470"/>
    </source>
</evidence>
<dbReference type="PANTHER" id="PTHR33371:SF19">
    <property type="entry name" value="MCE-FAMILY PROTEIN MCE4A"/>
    <property type="match status" value="1"/>
</dbReference>
<keyword evidence="6" id="KW-1185">Reference proteome</keyword>
<dbReference type="InterPro" id="IPR005693">
    <property type="entry name" value="Mce"/>
</dbReference>
<feature type="region of interest" description="Disordered" evidence="1">
    <location>
        <begin position="406"/>
        <end position="456"/>
    </location>
</feature>
<evidence type="ECO:0000313" key="6">
    <source>
        <dbReference type="Proteomes" id="UP001651690"/>
    </source>
</evidence>
<proteinExistence type="predicted"/>
<name>A0ABT1LX97_9MYCO</name>
<sequence length="456" mass="47765">MQENSPRRAGIDPIWWAPVLFVVIIALTVLTALLFSGTLRSFVPLTLVSDRSGLVMENGAKVKLRGVQIGEVASIGADAGGDAAFSKLTLKIYPHEFGYLPSNIEAEIKSSTAFGAKYVDLTVPNGGPSGQSLAPGAVLQSRNVTVEVNTVFENLQSVVQAIDPAKLNSVLSALAEALRGKGEVIGEAITDANDVLLAVNPRMPTVQRNWQLFGQTADAYSTAAQDILSILESFSKTSTTISDNAGALNDVLLSAVGFSQSGVDVIGGNQPNIIRSMNTLVSTTDLLFKYSPTYTCLFQGAQWFLDHGGRDALGGNGKSVIMDAALLFGDDPYRYPDNLPVVNAKGGPGGKPSCGSLPDVSKNFPVKYLVTDTGFGTGLDVRPNPGIGFPGFANYLPATKAIPEPPKIRYEGGPAPGPPPAYPGAPAYGAPLFAPDGTPLYPPPPGTRPPPMEGQP</sequence>
<keyword evidence="2" id="KW-0472">Membrane</keyword>
<dbReference type="NCBIfam" id="TIGR00996">
    <property type="entry name" value="Mtu_fam_mce"/>
    <property type="match status" value="1"/>
</dbReference>
<reference evidence="5 6" key="1">
    <citation type="submission" date="2022-06" db="EMBL/GenBank/DDBJ databases">
        <title>Mycolicibacterium sp. CAU 1645 isolated from seawater.</title>
        <authorList>
            <person name="Kim W."/>
        </authorList>
    </citation>
    <scope>NUCLEOTIDE SEQUENCE [LARGE SCALE GENOMIC DNA]</scope>
    <source>
        <strain evidence="5 6">CAU 1645</strain>
    </source>
</reference>
<feature type="transmembrane region" description="Helical" evidence="2">
    <location>
        <begin position="14"/>
        <end position="35"/>
    </location>
</feature>
<dbReference type="Pfam" id="PF02470">
    <property type="entry name" value="MlaD"/>
    <property type="match status" value="1"/>
</dbReference>
<gene>
    <name evidence="5" type="ORF">NM203_04835</name>
</gene>
<dbReference type="EMBL" id="JANDBD010000002">
    <property type="protein sequence ID" value="MCP9271506.1"/>
    <property type="molecule type" value="Genomic_DNA"/>
</dbReference>
<feature type="compositionally biased region" description="Pro residues" evidence="1">
    <location>
        <begin position="440"/>
        <end position="456"/>
    </location>
</feature>
<feature type="compositionally biased region" description="Low complexity" evidence="1">
    <location>
        <begin position="424"/>
        <end position="439"/>
    </location>
</feature>
<protein>
    <submittedName>
        <fullName evidence="5">MCE family protein</fullName>
    </submittedName>
</protein>
<organism evidence="5 6">
    <name type="scientific">Mycolicibacterium arenosum</name>
    <dbReference type="NCBI Taxonomy" id="2952157"/>
    <lineage>
        <taxon>Bacteria</taxon>
        <taxon>Bacillati</taxon>
        <taxon>Actinomycetota</taxon>
        <taxon>Actinomycetes</taxon>
        <taxon>Mycobacteriales</taxon>
        <taxon>Mycobacteriaceae</taxon>
        <taxon>Mycolicibacterium</taxon>
    </lineage>
</organism>
<dbReference type="InterPro" id="IPR003399">
    <property type="entry name" value="Mce/MlaD"/>
</dbReference>
<dbReference type="InterPro" id="IPR024516">
    <property type="entry name" value="Mce_C"/>
</dbReference>
<dbReference type="Proteomes" id="UP001651690">
    <property type="component" value="Unassembled WGS sequence"/>
</dbReference>
<evidence type="ECO:0000313" key="5">
    <source>
        <dbReference type="EMBL" id="MCP9271506.1"/>
    </source>
</evidence>
<dbReference type="Pfam" id="PF11887">
    <property type="entry name" value="Mce4_CUP1"/>
    <property type="match status" value="1"/>
</dbReference>